<sequence length="221" mass="24240">MIESDESNSKGYPLPPAPGFNTQGARQEQWQGGFGTPPAYSQEPSKQVGRRRKWIAGLLAFLIPGVGHMYLGLMVKGIVLMLLLALNITAIVYVSVEGDNVLSIVLVSLLVPIVYFFNLFDALQSTDTVNERNANFALNAQRGWSEGMVNPSAEERMARGVPPLGILLFAVAGVIILVIVNTRWTHWLFNSKGSMFGAIVLIGAGVALWLWESKIQNQSRR</sequence>
<keyword evidence="2" id="KW-0472">Membrane</keyword>
<dbReference type="AlphaFoldDB" id="A0A3T1DAW0"/>
<reference evidence="3 4" key="1">
    <citation type="submission" date="2019-01" db="EMBL/GenBank/DDBJ databases">
        <title>Complete genome sequence of Cohnella hallensis HS21 isolated from Korean fir (Abies koreana) rhizospheric soil.</title>
        <authorList>
            <person name="Jiang L."/>
            <person name="Kang S.W."/>
            <person name="Kim S."/>
            <person name="Jung J."/>
            <person name="Kim C.Y."/>
            <person name="Kim D.H."/>
            <person name="Kim S.W."/>
            <person name="Lee J."/>
        </authorList>
    </citation>
    <scope>NUCLEOTIDE SEQUENCE [LARGE SCALE GENOMIC DNA]</scope>
    <source>
        <strain evidence="3 4">HS21</strain>
    </source>
</reference>
<evidence type="ECO:0000256" key="2">
    <source>
        <dbReference type="SAM" id="Phobius"/>
    </source>
</evidence>
<dbReference type="KEGG" id="cohn:KCTCHS21_46460"/>
<dbReference type="Proteomes" id="UP000289856">
    <property type="component" value="Chromosome"/>
</dbReference>
<keyword evidence="2" id="KW-0812">Transmembrane</keyword>
<feature type="region of interest" description="Disordered" evidence="1">
    <location>
        <begin position="1"/>
        <end position="46"/>
    </location>
</feature>
<protein>
    <submittedName>
        <fullName evidence="3">Uncharacterized protein</fullName>
    </submittedName>
</protein>
<keyword evidence="4" id="KW-1185">Reference proteome</keyword>
<accession>A0A3T1DAW0</accession>
<feature type="transmembrane region" description="Helical" evidence="2">
    <location>
        <begin position="194"/>
        <end position="211"/>
    </location>
</feature>
<name>A0A3T1DAW0_9BACL</name>
<feature type="transmembrane region" description="Helical" evidence="2">
    <location>
        <begin position="102"/>
        <end position="123"/>
    </location>
</feature>
<feature type="compositionally biased region" description="Polar residues" evidence="1">
    <location>
        <begin position="20"/>
        <end position="30"/>
    </location>
</feature>
<feature type="transmembrane region" description="Helical" evidence="2">
    <location>
        <begin position="164"/>
        <end position="182"/>
    </location>
</feature>
<evidence type="ECO:0000313" key="4">
    <source>
        <dbReference type="Proteomes" id="UP000289856"/>
    </source>
</evidence>
<feature type="transmembrane region" description="Helical" evidence="2">
    <location>
        <begin position="78"/>
        <end position="96"/>
    </location>
</feature>
<proteinExistence type="predicted"/>
<keyword evidence="2" id="KW-1133">Transmembrane helix</keyword>
<dbReference type="OrthoDB" id="82335at2"/>
<gene>
    <name evidence="3" type="ORF">KCTCHS21_46460</name>
</gene>
<dbReference type="RefSeq" id="WP_130613731.1">
    <property type="nucleotide sequence ID" value="NZ_AP019400.1"/>
</dbReference>
<feature type="transmembrane region" description="Helical" evidence="2">
    <location>
        <begin position="54"/>
        <end position="71"/>
    </location>
</feature>
<evidence type="ECO:0000313" key="3">
    <source>
        <dbReference type="EMBL" id="BBI35247.1"/>
    </source>
</evidence>
<evidence type="ECO:0000256" key="1">
    <source>
        <dbReference type="SAM" id="MobiDB-lite"/>
    </source>
</evidence>
<organism evidence="3 4">
    <name type="scientific">Cohnella abietis</name>
    <dbReference type="NCBI Taxonomy" id="2507935"/>
    <lineage>
        <taxon>Bacteria</taxon>
        <taxon>Bacillati</taxon>
        <taxon>Bacillota</taxon>
        <taxon>Bacilli</taxon>
        <taxon>Bacillales</taxon>
        <taxon>Paenibacillaceae</taxon>
        <taxon>Cohnella</taxon>
    </lineage>
</organism>
<dbReference type="EMBL" id="AP019400">
    <property type="protein sequence ID" value="BBI35247.1"/>
    <property type="molecule type" value="Genomic_DNA"/>
</dbReference>